<dbReference type="OrthoDB" id="5187293at2"/>
<evidence type="ECO:0000256" key="3">
    <source>
        <dbReference type="ARBA" id="ARBA00022989"/>
    </source>
</evidence>
<dbReference type="Pfam" id="PF02361">
    <property type="entry name" value="CbiQ"/>
    <property type="match status" value="1"/>
</dbReference>
<keyword evidence="4 5" id="KW-0472">Membrane</keyword>
<sequence length="371" mass="38263">MTPRLGSTPLPRLLHPAAWWAWGVGLAVAASQTTNPLLLALVVAVAAWVVLERREVGATNPLVPFLLVGLFAIGLRVVMVGLLGGGVTGRVVLFRLPEVPLPAWTSGVRIGGAVTLEGLLAALYEGLRLAAILACLGAVNALASPRRLLRYVPATLYEVGTAVVVALTFAPQMVDDAARVRAARRLRGHTGRGLREIGRLAVPVLVGGLERSLDLAASMEARGYGRVVRRSAASTRFAAGLTLVGLLGVVVGLYGLLDATSPAVLGLPMLVVGVLCAGAALVVGARRDPRTRYRRDPWAGPEWLVSLSGLVPAVVLTAGAVLSWPGLVPHQVPAGLPPVPLGMVAAIAVAALPAVAAPVPPLLARSREAAA</sequence>
<evidence type="ECO:0000256" key="1">
    <source>
        <dbReference type="ARBA" id="ARBA00004141"/>
    </source>
</evidence>
<name>A0A1H9SZI2_9MICO</name>
<feature type="transmembrane region" description="Helical" evidence="5">
    <location>
        <begin position="20"/>
        <end position="51"/>
    </location>
</feature>
<dbReference type="RefSeq" id="WP_091756629.1">
    <property type="nucleotide sequence ID" value="NZ_FOHB01000002.1"/>
</dbReference>
<evidence type="ECO:0000256" key="5">
    <source>
        <dbReference type="SAM" id="Phobius"/>
    </source>
</evidence>
<evidence type="ECO:0000256" key="4">
    <source>
        <dbReference type="ARBA" id="ARBA00023136"/>
    </source>
</evidence>
<dbReference type="PANTHER" id="PTHR33514:SF15">
    <property type="entry name" value="COBALT TRANSPORT PROTEIN"/>
    <property type="match status" value="1"/>
</dbReference>
<feature type="transmembrane region" description="Helical" evidence="5">
    <location>
        <begin position="263"/>
        <end position="283"/>
    </location>
</feature>
<dbReference type="STRING" id="587636.SAMN05216199_1384"/>
<keyword evidence="7" id="KW-1185">Reference proteome</keyword>
<feature type="transmembrane region" description="Helical" evidence="5">
    <location>
        <begin position="63"/>
        <end position="87"/>
    </location>
</feature>
<protein>
    <submittedName>
        <fullName evidence="6">Energy-coupling factor transport system permease protein</fullName>
    </submittedName>
</protein>
<dbReference type="AlphaFoldDB" id="A0A1H9SZI2"/>
<gene>
    <name evidence="6" type="ORF">SAMN05216199_1384</name>
</gene>
<dbReference type="Proteomes" id="UP000199019">
    <property type="component" value="Unassembled WGS sequence"/>
</dbReference>
<evidence type="ECO:0000313" key="7">
    <source>
        <dbReference type="Proteomes" id="UP000199019"/>
    </source>
</evidence>
<organism evidence="6 7">
    <name type="scientific">Pedococcus cremeus</name>
    <dbReference type="NCBI Taxonomy" id="587636"/>
    <lineage>
        <taxon>Bacteria</taxon>
        <taxon>Bacillati</taxon>
        <taxon>Actinomycetota</taxon>
        <taxon>Actinomycetes</taxon>
        <taxon>Micrococcales</taxon>
        <taxon>Intrasporangiaceae</taxon>
        <taxon>Pedococcus</taxon>
    </lineage>
</organism>
<feature type="transmembrane region" description="Helical" evidence="5">
    <location>
        <begin position="339"/>
        <end position="359"/>
    </location>
</feature>
<dbReference type="EMBL" id="FOHB01000002">
    <property type="protein sequence ID" value="SER90276.1"/>
    <property type="molecule type" value="Genomic_DNA"/>
</dbReference>
<comment type="subcellular location">
    <subcellularLocation>
        <location evidence="1">Membrane</location>
        <topology evidence="1">Multi-pass membrane protein</topology>
    </subcellularLocation>
</comment>
<dbReference type="InterPro" id="IPR003339">
    <property type="entry name" value="ABC/ECF_trnsptr_transmembrane"/>
</dbReference>
<proteinExistence type="predicted"/>
<dbReference type="PANTHER" id="PTHR33514">
    <property type="entry name" value="PROTEIN ABCI12, CHLOROPLASTIC"/>
    <property type="match status" value="1"/>
</dbReference>
<accession>A0A1H9SZI2</accession>
<keyword evidence="3 5" id="KW-1133">Transmembrane helix</keyword>
<reference evidence="7" key="1">
    <citation type="submission" date="2016-10" db="EMBL/GenBank/DDBJ databases">
        <authorList>
            <person name="Varghese N."/>
            <person name="Submissions S."/>
        </authorList>
    </citation>
    <scope>NUCLEOTIDE SEQUENCE [LARGE SCALE GENOMIC DNA]</scope>
    <source>
        <strain evidence="7">CGMCC 1.6963</strain>
    </source>
</reference>
<evidence type="ECO:0000256" key="2">
    <source>
        <dbReference type="ARBA" id="ARBA00022692"/>
    </source>
</evidence>
<evidence type="ECO:0000313" key="6">
    <source>
        <dbReference type="EMBL" id="SER90276.1"/>
    </source>
</evidence>
<feature type="transmembrane region" description="Helical" evidence="5">
    <location>
        <begin position="303"/>
        <end position="327"/>
    </location>
</feature>
<keyword evidence="2 5" id="KW-0812">Transmembrane</keyword>
<feature type="transmembrane region" description="Helical" evidence="5">
    <location>
        <begin position="237"/>
        <end position="257"/>
    </location>
</feature>
<dbReference type="CDD" id="cd16914">
    <property type="entry name" value="EcfT"/>
    <property type="match status" value="1"/>
</dbReference>
<dbReference type="GO" id="GO:0005886">
    <property type="term" value="C:plasma membrane"/>
    <property type="evidence" value="ECO:0007669"/>
    <property type="project" value="TreeGrafter"/>
</dbReference>
<feature type="transmembrane region" description="Helical" evidence="5">
    <location>
        <begin position="126"/>
        <end position="143"/>
    </location>
</feature>